<proteinExistence type="predicted"/>
<organism evidence="2">
    <name type="scientific">hydrothermal vent metagenome</name>
    <dbReference type="NCBI Taxonomy" id="652676"/>
    <lineage>
        <taxon>unclassified sequences</taxon>
        <taxon>metagenomes</taxon>
        <taxon>ecological metagenomes</taxon>
    </lineage>
</organism>
<protein>
    <submittedName>
        <fullName evidence="2">Uncharacterized protein</fullName>
    </submittedName>
</protein>
<gene>
    <name evidence="2" type="ORF">MNB_SV-3-800</name>
</gene>
<dbReference type="EMBL" id="FPHI01000049">
    <property type="protein sequence ID" value="SFV70392.1"/>
    <property type="molecule type" value="Genomic_DNA"/>
</dbReference>
<evidence type="ECO:0000313" key="2">
    <source>
        <dbReference type="EMBL" id="SFV70392.1"/>
    </source>
</evidence>
<feature type="compositionally biased region" description="Basic and acidic residues" evidence="1">
    <location>
        <begin position="50"/>
        <end position="65"/>
    </location>
</feature>
<accession>A0A1W1CXK2</accession>
<evidence type="ECO:0000256" key="1">
    <source>
        <dbReference type="SAM" id="MobiDB-lite"/>
    </source>
</evidence>
<sequence>MASGWGCQFTGTKDDDKEWCLKLHHHCEPGCKGCIIAGQVAFAQPNISEEQEKKVKKRSDNPLER</sequence>
<name>A0A1W1CXK2_9ZZZZ</name>
<feature type="region of interest" description="Disordered" evidence="1">
    <location>
        <begin position="46"/>
        <end position="65"/>
    </location>
</feature>
<reference evidence="2" key="1">
    <citation type="submission" date="2016-10" db="EMBL/GenBank/DDBJ databases">
        <authorList>
            <person name="de Groot N.N."/>
        </authorList>
    </citation>
    <scope>NUCLEOTIDE SEQUENCE</scope>
</reference>
<dbReference type="AlphaFoldDB" id="A0A1W1CXK2"/>